<dbReference type="InterPro" id="IPR025828">
    <property type="entry name" value="Put_sensor_dom"/>
</dbReference>
<comment type="caution">
    <text evidence="12">The sequence shown here is derived from an EMBL/GenBank/DDBJ whole genome shotgun (WGS) entry which is preliminary data.</text>
</comment>
<evidence type="ECO:0000256" key="8">
    <source>
        <dbReference type="ARBA" id="ARBA00023012"/>
    </source>
</evidence>
<dbReference type="PANTHER" id="PTHR24421:SF10">
    <property type="entry name" value="NITRATE_NITRITE SENSOR PROTEIN NARQ"/>
    <property type="match status" value="1"/>
</dbReference>
<dbReference type="GO" id="GO:0046983">
    <property type="term" value="F:protein dimerization activity"/>
    <property type="evidence" value="ECO:0007669"/>
    <property type="project" value="InterPro"/>
</dbReference>
<evidence type="ECO:0000313" key="13">
    <source>
        <dbReference type="Proteomes" id="UP000266906"/>
    </source>
</evidence>
<proteinExistence type="predicted"/>
<evidence type="ECO:0000313" key="12">
    <source>
        <dbReference type="EMBL" id="RPE32175.1"/>
    </source>
</evidence>
<dbReference type="InterPro" id="IPR036890">
    <property type="entry name" value="HATPase_C_sf"/>
</dbReference>
<keyword evidence="5" id="KW-0547">Nucleotide-binding</keyword>
<dbReference type="EC" id="2.7.13.3" evidence="2"/>
<dbReference type="AlphaFoldDB" id="A0A3N4RN20"/>
<evidence type="ECO:0000256" key="5">
    <source>
        <dbReference type="ARBA" id="ARBA00022741"/>
    </source>
</evidence>
<gene>
    <name evidence="12" type="ORF">EDD38_0420</name>
</gene>
<keyword evidence="9" id="KW-0472">Membrane</keyword>
<accession>A0A3N4RN20</accession>
<dbReference type="EMBL" id="RKQG01000001">
    <property type="protein sequence ID" value="RPE32175.1"/>
    <property type="molecule type" value="Genomic_DNA"/>
</dbReference>
<dbReference type="Pfam" id="PF13796">
    <property type="entry name" value="Sensor"/>
    <property type="match status" value="1"/>
</dbReference>
<keyword evidence="4" id="KW-0808">Transferase</keyword>
<feature type="domain" description="Signal transduction histidine kinase subgroup 3 dimerisation and phosphoacceptor" evidence="10">
    <location>
        <begin position="227"/>
        <end position="293"/>
    </location>
</feature>
<feature type="domain" description="Putative sensor" evidence="11">
    <location>
        <begin position="25"/>
        <end position="203"/>
    </location>
</feature>
<keyword evidence="6 12" id="KW-0418">Kinase</keyword>
<dbReference type="Proteomes" id="UP000266906">
    <property type="component" value="Unassembled WGS sequence"/>
</dbReference>
<dbReference type="GO" id="GO:0016020">
    <property type="term" value="C:membrane"/>
    <property type="evidence" value="ECO:0007669"/>
    <property type="project" value="InterPro"/>
</dbReference>
<dbReference type="Gene3D" id="3.30.565.10">
    <property type="entry name" value="Histidine kinase-like ATPase, C-terminal domain"/>
    <property type="match status" value="1"/>
</dbReference>
<evidence type="ECO:0000259" key="11">
    <source>
        <dbReference type="Pfam" id="PF13796"/>
    </source>
</evidence>
<name>A0A3N4RN20_9ACTN</name>
<evidence type="ECO:0000259" key="10">
    <source>
        <dbReference type="Pfam" id="PF07730"/>
    </source>
</evidence>
<feature type="transmembrane region" description="Helical" evidence="9">
    <location>
        <begin position="171"/>
        <end position="199"/>
    </location>
</feature>
<keyword evidence="7" id="KW-0067">ATP-binding</keyword>
<organism evidence="12 13">
    <name type="scientific">Kitasatospora cineracea</name>
    <dbReference type="NCBI Taxonomy" id="88074"/>
    <lineage>
        <taxon>Bacteria</taxon>
        <taxon>Bacillati</taxon>
        <taxon>Actinomycetota</taxon>
        <taxon>Actinomycetes</taxon>
        <taxon>Kitasatosporales</taxon>
        <taxon>Streptomycetaceae</taxon>
        <taxon>Kitasatospora</taxon>
    </lineage>
</organism>
<feature type="transmembrane region" description="Helical" evidence="9">
    <location>
        <begin position="52"/>
        <end position="73"/>
    </location>
</feature>
<dbReference type="RefSeq" id="WP_123817179.1">
    <property type="nucleotide sequence ID" value="NZ_JBEYIY010000031.1"/>
</dbReference>
<sequence>MSDCWRALRRPGFPLTAWPWRSAAYLLGCGLSGAVLCAVLLLWAAVGGVLSVLLVGVPLLAALPLAGLVSGAWERRLVRWMGGAPVADPHRVPDGPGPRAWLRVRYGEAATWREAGGAALSAFLLWPVELSVVAGALLLPAWLVTTPLQLALDGEQVNVLKVWQLHAPGQAWAVAAAGAALLALAGYPLTVAAGARAALARLLAGGQQRVGELVRSRARLVDAFEAERRRIERDLHDGAQQRLVALSMSLGLARLDAPPGGPLARRLAAAHAEADAALAELRELVHGIHPRVLADRGLPDACTDLADRSVLPVAVDVSLPGRLPAAVESAGYFAVAEALANAARHGGASAARVHGRWSGGRLLLEVSDDGAGGADAAAGTGLTGLADRVAVVDGRLSVSSPPGGPTLLRVEIPCTPTTVARCASSSPRTPSSSARA</sequence>
<dbReference type="GO" id="GO:0005524">
    <property type="term" value="F:ATP binding"/>
    <property type="evidence" value="ECO:0007669"/>
    <property type="project" value="UniProtKB-KW"/>
</dbReference>
<dbReference type="Gene3D" id="1.20.5.1930">
    <property type="match status" value="1"/>
</dbReference>
<keyword evidence="3" id="KW-0597">Phosphoprotein</keyword>
<comment type="catalytic activity">
    <reaction evidence="1">
        <text>ATP + protein L-histidine = ADP + protein N-phospho-L-histidine.</text>
        <dbReference type="EC" id="2.7.13.3"/>
    </reaction>
</comment>
<dbReference type="Pfam" id="PF07730">
    <property type="entry name" value="HisKA_3"/>
    <property type="match status" value="1"/>
</dbReference>
<dbReference type="PANTHER" id="PTHR24421">
    <property type="entry name" value="NITRATE/NITRITE SENSOR PROTEIN NARX-RELATED"/>
    <property type="match status" value="1"/>
</dbReference>
<evidence type="ECO:0000256" key="1">
    <source>
        <dbReference type="ARBA" id="ARBA00000085"/>
    </source>
</evidence>
<dbReference type="InterPro" id="IPR050482">
    <property type="entry name" value="Sensor_HK_TwoCompSys"/>
</dbReference>
<keyword evidence="13" id="KW-1185">Reference proteome</keyword>
<dbReference type="InterPro" id="IPR011712">
    <property type="entry name" value="Sig_transdc_His_kin_sub3_dim/P"/>
</dbReference>
<keyword evidence="9" id="KW-0812">Transmembrane</keyword>
<protein>
    <recommendedName>
        <fullName evidence="2">histidine kinase</fullName>
        <ecNumber evidence="2">2.7.13.3</ecNumber>
    </recommendedName>
</protein>
<feature type="transmembrane region" description="Helical" evidence="9">
    <location>
        <begin position="23"/>
        <end position="46"/>
    </location>
</feature>
<evidence type="ECO:0000256" key="3">
    <source>
        <dbReference type="ARBA" id="ARBA00022553"/>
    </source>
</evidence>
<feature type="transmembrane region" description="Helical" evidence="9">
    <location>
        <begin position="123"/>
        <end position="143"/>
    </location>
</feature>
<evidence type="ECO:0000256" key="7">
    <source>
        <dbReference type="ARBA" id="ARBA00022840"/>
    </source>
</evidence>
<dbReference type="SUPFAM" id="SSF55874">
    <property type="entry name" value="ATPase domain of HSP90 chaperone/DNA topoisomerase II/histidine kinase"/>
    <property type="match status" value="1"/>
</dbReference>
<keyword evidence="8" id="KW-0902">Two-component regulatory system</keyword>
<evidence type="ECO:0000256" key="4">
    <source>
        <dbReference type="ARBA" id="ARBA00022679"/>
    </source>
</evidence>
<keyword evidence="9" id="KW-1133">Transmembrane helix</keyword>
<reference evidence="12 13" key="1">
    <citation type="submission" date="2018-11" db="EMBL/GenBank/DDBJ databases">
        <title>Sequencing the genomes of 1000 actinobacteria strains.</title>
        <authorList>
            <person name="Klenk H.-P."/>
        </authorList>
    </citation>
    <scope>NUCLEOTIDE SEQUENCE [LARGE SCALE GENOMIC DNA]</scope>
    <source>
        <strain evidence="12 13">DSM 44781</strain>
    </source>
</reference>
<evidence type="ECO:0000256" key="6">
    <source>
        <dbReference type="ARBA" id="ARBA00022777"/>
    </source>
</evidence>
<evidence type="ECO:0000256" key="2">
    <source>
        <dbReference type="ARBA" id="ARBA00012438"/>
    </source>
</evidence>
<evidence type="ECO:0000256" key="9">
    <source>
        <dbReference type="SAM" id="Phobius"/>
    </source>
</evidence>
<dbReference type="GO" id="GO:0000155">
    <property type="term" value="F:phosphorelay sensor kinase activity"/>
    <property type="evidence" value="ECO:0007669"/>
    <property type="project" value="InterPro"/>
</dbReference>